<gene>
    <name evidence="9" type="ordered locus">MS0655</name>
</gene>
<dbReference type="eggNOG" id="COG3765">
    <property type="taxonomic scope" value="Bacteria"/>
</dbReference>
<dbReference type="AlphaFoldDB" id="Q65UU8"/>
<dbReference type="HOGENOM" id="CLU_060925_1_1_6"/>
<feature type="transmembrane region" description="Helical" evidence="7">
    <location>
        <begin position="369"/>
        <end position="388"/>
    </location>
</feature>
<comment type="subcellular location">
    <subcellularLocation>
        <location evidence="1">Cell membrane</location>
        <topology evidence="1">Multi-pass membrane protein</topology>
    </subcellularLocation>
</comment>
<keyword evidence="6" id="KW-0175">Coiled coil</keyword>
<feature type="transmembrane region" description="Helical" evidence="7">
    <location>
        <begin position="52"/>
        <end position="70"/>
    </location>
</feature>
<protein>
    <recommendedName>
        <fullName evidence="8">Polysaccharide chain length determinant N-terminal domain-containing protein</fullName>
    </recommendedName>
</protein>
<dbReference type="InterPro" id="IPR003856">
    <property type="entry name" value="LPS_length_determ_N"/>
</dbReference>
<keyword evidence="4 7" id="KW-1133">Transmembrane helix</keyword>
<dbReference type="GO" id="GO:0004713">
    <property type="term" value="F:protein tyrosine kinase activity"/>
    <property type="evidence" value="ECO:0007669"/>
    <property type="project" value="TreeGrafter"/>
</dbReference>
<dbReference type="PANTHER" id="PTHR32309">
    <property type="entry name" value="TYROSINE-PROTEIN KINASE"/>
    <property type="match status" value="1"/>
</dbReference>
<feature type="coiled-coil region" evidence="6">
    <location>
        <begin position="220"/>
        <end position="247"/>
    </location>
</feature>
<reference evidence="9 10" key="1">
    <citation type="journal article" date="2004" name="Nat. Biotechnol.">
        <title>The genome sequence of the capnophilic rumen bacterium Mannheimia succiniciproducens.</title>
        <authorList>
            <person name="Hong S.H."/>
            <person name="Kim J.S."/>
            <person name="Lee S.Y."/>
            <person name="In Y.H."/>
            <person name="Choi S.S."/>
            <person name="Rih J.-K."/>
            <person name="Kim C.H."/>
            <person name="Jeong H."/>
            <person name="Hur C.G."/>
            <person name="Kim J.J."/>
        </authorList>
    </citation>
    <scope>NUCLEOTIDE SEQUENCE [LARGE SCALE GENOMIC DNA]</scope>
    <source>
        <strain evidence="10">KCTC 0769BP / MBEL55E</strain>
    </source>
</reference>
<proteinExistence type="predicted"/>
<name>Q65UU8_MANSM</name>
<dbReference type="Gene3D" id="3.30.1890.10">
    <property type="entry name" value="FepE-like"/>
    <property type="match status" value="1"/>
</dbReference>
<dbReference type="PANTHER" id="PTHR32309:SF13">
    <property type="entry name" value="FERRIC ENTEROBACTIN TRANSPORT PROTEIN FEPE"/>
    <property type="match status" value="1"/>
</dbReference>
<keyword evidence="10" id="KW-1185">Reference proteome</keyword>
<evidence type="ECO:0000313" key="10">
    <source>
        <dbReference type="Proteomes" id="UP000000607"/>
    </source>
</evidence>
<dbReference type="EMBL" id="AE016827">
    <property type="protein sequence ID" value="AAU37262.1"/>
    <property type="molecule type" value="Genomic_DNA"/>
</dbReference>
<dbReference type="GO" id="GO:0005886">
    <property type="term" value="C:plasma membrane"/>
    <property type="evidence" value="ECO:0007669"/>
    <property type="project" value="UniProtKB-SubCell"/>
</dbReference>
<dbReference type="SUPFAM" id="SSF160355">
    <property type="entry name" value="Bacterial polysaccharide co-polymerase-like"/>
    <property type="match status" value="1"/>
</dbReference>
<evidence type="ECO:0000256" key="7">
    <source>
        <dbReference type="SAM" id="Phobius"/>
    </source>
</evidence>
<organism evidence="9 10">
    <name type="scientific">Mannheimia succiniciproducens (strain KCTC 0769BP / MBEL55E)</name>
    <dbReference type="NCBI Taxonomy" id="221988"/>
    <lineage>
        <taxon>Bacteria</taxon>
        <taxon>Pseudomonadati</taxon>
        <taxon>Pseudomonadota</taxon>
        <taxon>Gammaproteobacteria</taxon>
        <taxon>Pasteurellales</taxon>
        <taxon>Pasteurellaceae</taxon>
        <taxon>Basfia</taxon>
    </lineage>
</organism>
<evidence type="ECO:0000256" key="5">
    <source>
        <dbReference type="ARBA" id="ARBA00023136"/>
    </source>
</evidence>
<sequence>MFAQSYNRRVYIISFFILRLSLMNNTASMSPQNNNDEIDLIDLIKVLWQKKLVVILTSFFFALIAAIYAFTAKEQWTSKATTIAPKVADMGYYLSLRSEYANILNIKEFTSKDVVDNLFNNFRVALFSNNMKREFFAQSKWFQNYANENAKDEDAKQKLLSDILDKSLIVTIPDIKKNPNALGINISFAAETPKEAQEVLTEYINFINATVLTEDKIDFLADIKIAIDNLELQKDKIQRDTESVRQVQLENLTTALDIAKSAGIKEYSKTSGNVSIPQFALGDAQIPFTDSKLSDGSYLFMLGEKYLQAQVDTLTNNKVVYPVSFYTIEKQVSLLNSLEQKANTDSKVTSYYYLTSPDYPTTRDWPKRVLLLLIGAVLGGVLGCLWVLGKQIFSQK</sequence>
<keyword evidence="5 7" id="KW-0472">Membrane</keyword>
<evidence type="ECO:0000256" key="4">
    <source>
        <dbReference type="ARBA" id="ARBA00022989"/>
    </source>
</evidence>
<evidence type="ECO:0000313" key="9">
    <source>
        <dbReference type="EMBL" id="AAU37262.1"/>
    </source>
</evidence>
<evidence type="ECO:0000256" key="1">
    <source>
        <dbReference type="ARBA" id="ARBA00004651"/>
    </source>
</evidence>
<dbReference type="InterPro" id="IPR050445">
    <property type="entry name" value="Bact_polysacc_biosynth/exp"/>
</dbReference>
<accession>Q65UU8</accession>
<dbReference type="Pfam" id="PF02706">
    <property type="entry name" value="Wzz"/>
    <property type="match status" value="1"/>
</dbReference>
<dbReference type="STRING" id="221988.MS0655"/>
<evidence type="ECO:0000259" key="8">
    <source>
        <dbReference type="Pfam" id="PF02706"/>
    </source>
</evidence>
<keyword evidence="2" id="KW-1003">Cell membrane</keyword>
<dbReference type="Proteomes" id="UP000000607">
    <property type="component" value="Chromosome"/>
</dbReference>
<evidence type="ECO:0000256" key="2">
    <source>
        <dbReference type="ARBA" id="ARBA00022475"/>
    </source>
</evidence>
<feature type="domain" description="Polysaccharide chain length determinant N-terminal" evidence="8">
    <location>
        <begin position="36"/>
        <end position="98"/>
    </location>
</feature>
<evidence type="ECO:0000256" key="6">
    <source>
        <dbReference type="SAM" id="Coils"/>
    </source>
</evidence>
<evidence type="ECO:0000256" key="3">
    <source>
        <dbReference type="ARBA" id="ARBA00022692"/>
    </source>
</evidence>
<keyword evidence="3 7" id="KW-0812">Transmembrane</keyword>
<dbReference type="KEGG" id="msu:MS0655"/>